<feature type="domain" description="AMP-dependent synthetase/ligase" evidence="4">
    <location>
        <begin position="28"/>
        <end position="424"/>
    </location>
</feature>
<dbReference type="InterPro" id="IPR000873">
    <property type="entry name" value="AMP-dep_synth/lig_dom"/>
</dbReference>
<dbReference type="Gene3D" id="3.30.300.30">
    <property type="match status" value="1"/>
</dbReference>
<dbReference type="PROSITE" id="PS00455">
    <property type="entry name" value="AMP_BINDING"/>
    <property type="match status" value="1"/>
</dbReference>
<dbReference type="Gene3D" id="3.40.50.12780">
    <property type="entry name" value="N-terminal domain of ligase-like"/>
    <property type="match status" value="1"/>
</dbReference>
<keyword evidence="7" id="KW-1185">Reference proteome</keyword>
<name>A0A7I8DGE0_9BACL</name>
<keyword evidence="3" id="KW-1133">Transmembrane helix</keyword>
<dbReference type="EMBL" id="AP023366">
    <property type="protein sequence ID" value="BCJ88412.1"/>
    <property type="molecule type" value="Genomic_DNA"/>
</dbReference>
<dbReference type="InterPro" id="IPR042099">
    <property type="entry name" value="ANL_N_sf"/>
</dbReference>
<dbReference type="InterPro" id="IPR045851">
    <property type="entry name" value="AMP-bd_C_sf"/>
</dbReference>
<gene>
    <name evidence="6" type="ORF">skT53_33970</name>
</gene>
<keyword evidence="2" id="KW-0436">Ligase</keyword>
<dbReference type="InterPro" id="IPR020845">
    <property type="entry name" value="AMP-binding_CS"/>
</dbReference>
<keyword evidence="3" id="KW-0472">Membrane</keyword>
<feature type="domain" description="AMP-binding enzyme C-terminal" evidence="5">
    <location>
        <begin position="475"/>
        <end position="552"/>
    </location>
</feature>
<dbReference type="RefSeq" id="WP_200759021.1">
    <property type="nucleotide sequence ID" value="NZ_AP023366.1"/>
</dbReference>
<dbReference type="Pfam" id="PF00501">
    <property type="entry name" value="AMP-binding"/>
    <property type="match status" value="1"/>
</dbReference>
<dbReference type="InterPro" id="IPR025110">
    <property type="entry name" value="AMP-bd_C"/>
</dbReference>
<dbReference type="Pfam" id="PF13193">
    <property type="entry name" value="AMP-binding_C"/>
    <property type="match status" value="1"/>
</dbReference>
<dbReference type="Proteomes" id="UP000593802">
    <property type="component" value="Chromosome"/>
</dbReference>
<dbReference type="PRINTS" id="PR00154">
    <property type="entry name" value="AMPBINDING"/>
</dbReference>
<evidence type="ECO:0000256" key="1">
    <source>
        <dbReference type="ARBA" id="ARBA00006432"/>
    </source>
</evidence>
<dbReference type="KEGG" id="eff:skT53_33970"/>
<organism evidence="6 7">
    <name type="scientific">Effusibacillus dendaii</name>
    <dbReference type="NCBI Taxonomy" id="2743772"/>
    <lineage>
        <taxon>Bacteria</taxon>
        <taxon>Bacillati</taxon>
        <taxon>Bacillota</taxon>
        <taxon>Bacilli</taxon>
        <taxon>Bacillales</taxon>
        <taxon>Alicyclobacillaceae</taxon>
        <taxon>Effusibacillus</taxon>
    </lineage>
</organism>
<evidence type="ECO:0000256" key="2">
    <source>
        <dbReference type="ARBA" id="ARBA00022598"/>
    </source>
</evidence>
<evidence type="ECO:0000259" key="4">
    <source>
        <dbReference type="Pfam" id="PF00501"/>
    </source>
</evidence>
<evidence type="ECO:0000259" key="5">
    <source>
        <dbReference type="Pfam" id="PF13193"/>
    </source>
</evidence>
<accession>A0A7I8DGE0</accession>
<sequence>MIASAEERRKWLESEFPVWPRRTIASHFAHQSEKYAKHPLLLLPERQYTYEEIWRQARAIAKSLLAAGVERRDHIAVLMANEAEFVALMIAIWLVGAVCVPLNTMLRQDELAYLLRQSDSRYLIMHQTAGGMDHNRSVSRVYDQLLTEQGNKLKKVVCIPNGSSAIDDRFELWDTFYSSGLRITDQALVERWRASEYPDELAFIIYTSGSTGLPKGVMLSHDNFLRCAYSTCLSRAIEQGRRIFTPLPLYHVFAIEEGILAVSFVGGSVVTSREFSPLQSLQLMEKYQVNDFLCVPSMLVALVSHPEAASFRLDSLYALMCAAAPAPVPIWQRAIDVFGLKEICTGYGGTEATASTTHTEVGDPIERVVTRVGRIKPGGVTGLPEFGGANVQYKVIDPYTGENLPYGSVGELTVRGNTVTRGYYNKPEETTLTIDKDGWLRTGDLGRFDEDGYIELLGRSKELYRVSGENVTPKEVEEVISKHPKVNQVYVVGVPDKLTTETGAAFIELRPGETCTRREIINWCQDKLARFKVPRHVWFVSPSDWPITGNGKIQKFRLQEMAAQKLGGA</sequence>
<dbReference type="InterPro" id="IPR020459">
    <property type="entry name" value="AMP-binding"/>
</dbReference>
<dbReference type="GO" id="GO:0006631">
    <property type="term" value="P:fatty acid metabolic process"/>
    <property type="evidence" value="ECO:0007669"/>
    <property type="project" value="TreeGrafter"/>
</dbReference>
<protein>
    <submittedName>
        <fullName evidence="6">AMP-binding protein</fullName>
    </submittedName>
</protein>
<evidence type="ECO:0000313" key="6">
    <source>
        <dbReference type="EMBL" id="BCJ88412.1"/>
    </source>
</evidence>
<dbReference type="SUPFAM" id="SSF56801">
    <property type="entry name" value="Acetyl-CoA synthetase-like"/>
    <property type="match status" value="1"/>
</dbReference>
<evidence type="ECO:0000256" key="3">
    <source>
        <dbReference type="SAM" id="Phobius"/>
    </source>
</evidence>
<reference evidence="6 7" key="1">
    <citation type="submission" date="2020-08" db="EMBL/GenBank/DDBJ databases">
        <title>Complete Genome Sequence of Effusibacillus dendaii Strain skT53, Isolated from Farmland soil.</title>
        <authorList>
            <person name="Konishi T."/>
            <person name="Kawasaki H."/>
        </authorList>
    </citation>
    <scope>NUCLEOTIDE SEQUENCE [LARGE SCALE GENOMIC DNA]</scope>
    <source>
        <strain evidence="7">skT53</strain>
    </source>
</reference>
<dbReference type="GO" id="GO:0031956">
    <property type="term" value="F:medium-chain fatty acid-CoA ligase activity"/>
    <property type="evidence" value="ECO:0007669"/>
    <property type="project" value="TreeGrafter"/>
</dbReference>
<keyword evidence="3" id="KW-0812">Transmembrane</keyword>
<dbReference type="PANTHER" id="PTHR43201:SF5">
    <property type="entry name" value="MEDIUM-CHAIN ACYL-COA LIGASE ACSF2, MITOCHONDRIAL"/>
    <property type="match status" value="1"/>
</dbReference>
<comment type="similarity">
    <text evidence="1">Belongs to the ATP-dependent AMP-binding enzyme family.</text>
</comment>
<feature type="transmembrane region" description="Helical" evidence="3">
    <location>
        <begin position="85"/>
        <end position="106"/>
    </location>
</feature>
<evidence type="ECO:0000313" key="7">
    <source>
        <dbReference type="Proteomes" id="UP000593802"/>
    </source>
</evidence>
<dbReference type="PANTHER" id="PTHR43201">
    <property type="entry name" value="ACYL-COA SYNTHETASE"/>
    <property type="match status" value="1"/>
</dbReference>
<dbReference type="AlphaFoldDB" id="A0A7I8DGE0"/>
<proteinExistence type="inferred from homology"/>